<evidence type="ECO:0000256" key="1">
    <source>
        <dbReference type="SAM" id="MobiDB-lite"/>
    </source>
</evidence>
<dbReference type="PANTHER" id="PTHR36456">
    <property type="entry name" value="UPF0232 PROTEIN SCO3875"/>
    <property type="match status" value="1"/>
</dbReference>
<feature type="compositionally biased region" description="Gly residues" evidence="1">
    <location>
        <begin position="1"/>
        <end position="17"/>
    </location>
</feature>
<feature type="region of interest" description="Disordered" evidence="1">
    <location>
        <begin position="42"/>
        <end position="82"/>
    </location>
</feature>
<dbReference type="RefSeq" id="WP_353649403.1">
    <property type="nucleotide sequence ID" value="NZ_CP159218.1"/>
</dbReference>
<dbReference type="Pfam" id="PF05258">
    <property type="entry name" value="DciA"/>
    <property type="match status" value="1"/>
</dbReference>
<gene>
    <name evidence="2" type="ORF">ABLG96_00040</name>
</gene>
<dbReference type="PANTHER" id="PTHR36456:SF1">
    <property type="entry name" value="UPF0232 PROTEIN SCO3875"/>
    <property type="match status" value="1"/>
</dbReference>
<accession>A0AAU8DPU5</accession>
<dbReference type="AlphaFoldDB" id="A0AAU8DPU5"/>
<sequence length="194" mass="20302">MNTNGTGSGGTGDAGRGSGDDADPVVPRGADLAREALAAARAKNAANRKDRATLIQRNGGSARSLRRRRWSGSGADPRDPQTLGSALQKFVQASGAGADLVKAQLFARWAEIVGPGIADHCEPSQFVDRVVTVQCTSTAWAAQIRLMAPQVVRTINEALGHGTVTRVHAIGPTAPSWKFGPRHVSGRGPRDTYG</sequence>
<evidence type="ECO:0000313" key="2">
    <source>
        <dbReference type="EMBL" id="XCG63788.1"/>
    </source>
</evidence>
<dbReference type="EMBL" id="CP159218">
    <property type="protein sequence ID" value="XCG63788.1"/>
    <property type="molecule type" value="Genomic_DNA"/>
</dbReference>
<name>A0AAU8DPU5_9ACTN</name>
<reference evidence="2" key="1">
    <citation type="submission" date="2024-05" db="EMBL/GenBank/DDBJ databases">
        <authorList>
            <person name="Cai S.Y."/>
            <person name="Jin L.M."/>
            <person name="Li H.R."/>
        </authorList>
    </citation>
    <scope>NUCLEOTIDE SEQUENCE</scope>
    <source>
        <strain evidence="2">A5-74</strain>
    </source>
</reference>
<proteinExistence type="predicted"/>
<protein>
    <submittedName>
        <fullName evidence="2">DciA family protein</fullName>
    </submittedName>
</protein>
<feature type="region of interest" description="Disordered" evidence="1">
    <location>
        <begin position="1"/>
        <end position="29"/>
    </location>
</feature>
<organism evidence="2">
    <name type="scientific">Nakamurella sp. A5-74</name>
    <dbReference type="NCBI Taxonomy" id="3158264"/>
    <lineage>
        <taxon>Bacteria</taxon>
        <taxon>Bacillati</taxon>
        <taxon>Actinomycetota</taxon>
        <taxon>Actinomycetes</taxon>
        <taxon>Nakamurellales</taxon>
        <taxon>Nakamurellaceae</taxon>
        <taxon>Nakamurella</taxon>
    </lineage>
</organism>
<dbReference type="InterPro" id="IPR007922">
    <property type="entry name" value="DciA-like"/>
</dbReference>